<gene>
    <name evidence="15" type="ordered locus">Plav_3071</name>
</gene>
<evidence type="ECO:0000256" key="6">
    <source>
        <dbReference type="ARBA" id="ARBA00022679"/>
    </source>
</evidence>
<evidence type="ECO:0000256" key="12">
    <source>
        <dbReference type="ARBA" id="ARBA00031030"/>
    </source>
</evidence>
<dbReference type="Proteomes" id="UP000006377">
    <property type="component" value="Chromosome"/>
</dbReference>
<dbReference type="OrthoDB" id="139172at2"/>
<evidence type="ECO:0000256" key="14">
    <source>
        <dbReference type="SAM" id="Phobius"/>
    </source>
</evidence>
<proteinExistence type="inferred from homology"/>
<dbReference type="HOGENOM" id="CLU_025255_1_1_5"/>
<keyword evidence="16" id="KW-1185">Reference proteome</keyword>
<keyword evidence="11 13" id="KW-0012">Acyltransferase</keyword>
<dbReference type="KEGG" id="pla:Plav_3071"/>
<dbReference type="RefSeq" id="WP_012112000.1">
    <property type="nucleotide sequence ID" value="NC_009719.1"/>
</dbReference>
<dbReference type="PIRSF" id="PIRSF500217">
    <property type="entry name" value="AlgI"/>
    <property type="match status" value="1"/>
</dbReference>
<evidence type="ECO:0000256" key="2">
    <source>
        <dbReference type="ARBA" id="ARBA00005182"/>
    </source>
</evidence>
<keyword evidence="8" id="KW-0016">Alginate biosynthesis</keyword>
<dbReference type="InterPro" id="IPR024194">
    <property type="entry name" value="Ac/AlaTfrase_AlgI/DltB"/>
</dbReference>
<feature type="transmembrane region" description="Helical" evidence="14">
    <location>
        <begin position="313"/>
        <end position="330"/>
    </location>
</feature>
<evidence type="ECO:0000256" key="10">
    <source>
        <dbReference type="ARBA" id="ARBA00023136"/>
    </source>
</evidence>
<name>A7HXP5_PARL1</name>
<dbReference type="eggNOG" id="COG1696">
    <property type="taxonomic scope" value="Bacteria"/>
</dbReference>
<feature type="transmembrane region" description="Helical" evidence="14">
    <location>
        <begin position="191"/>
        <end position="209"/>
    </location>
</feature>
<feature type="transmembrane region" description="Helical" evidence="14">
    <location>
        <begin position="368"/>
        <end position="385"/>
    </location>
</feature>
<evidence type="ECO:0000256" key="1">
    <source>
        <dbReference type="ARBA" id="ARBA00004651"/>
    </source>
</evidence>
<evidence type="ECO:0000313" key="16">
    <source>
        <dbReference type="Proteomes" id="UP000006377"/>
    </source>
</evidence>
<feature type="transmembrane region" description="Helical" evidence="14">
    <location>
        <begin position="122"/>
        <end position="140"/>
    </location>
</feature>
<evidence type="ECO:0000256" key="3">
    <source>
        <dbReference type="ARBA" id="ARBA00010323"/>
    </source>
</evidence>
<dbReference type="Pfam" id="PF03062">
    <property type="entry name" value="MBOAT"/>
    <property type="match status" value="1"/>
</dbReference>
<organism evidence="15 16">
    <name type="scientific">Parvibaculum lavamentivorans (strain DS-1 / DSM 13023 / NCIMB 13966)</name>
    <dbReference type="NCBI Taxonomy" id="402881"/>
    <lineage>
        <taxon>Bacteria</taxon>
        <taxon>Pseudomonadati</taxon>
        <taxon>Pseudomonadota</taxon>
        <taxon>Alphaproteobacteria</taxon>
        <taxon>Hyphomicrobiales</taxon>
        <taxon>Parvibaculaceae</taxon>
        <taxon>Parvibaculum</taxon>
    </lineage>
</organism>
<dbReference type="AlphaFoldDB" id="A7HXP5"/>
<comment type="similarity">
    <text evidence="3 13">Belongs to the membrane-bound acyltransferase family.</text>
</comment>
<keyword evidence="10 13" id="KW-0472">Membrane</keyword>
<evidence type="ECO:0000256" key="5">
    <source>
        <dbReference type="ARBA" id="ARBA00022475"/>
    </source>
</evidence>
<dbReference type="GO" id="GO:0042121">
    <property type="term" value="P:alginic acid biosynthetic process"/>
    <property type="evidence" value="ECO:0007669"/>
    <property type="project" value="UniProtKB-KW"/>
</dbReference>
<dbReference type="GO" id="GO:0016746">
    <property type="term" value="F:acyltransferase activity"/>
    <property type="evidence" value="ECO:0007669"/>
    <property type="project" value="UniProtKB-KW"/>
</dbReference>
<dbReference type="STRING" id="402881.Plav_3071"/>
<evidence type="ECO:0000256" key="8">
    <source>
        <dbReference type="ARBA" id="ARBA00022841"/>
    </source>
</evidence>
<dbReference type="InterPro" id="IPR004299">
    <property type="entry name" value="MBOAT_fam"/>
</dbReference>
<dbReference type="PANTHER" id="PTHR13285:SF23">
    <property type="entry name" value="TEICHOIC ACID D-ALANYLTRANSFERASE"/>
    <property type="match status" value="1"/>
</dbReference>
<feature type="transmembrane region" description="Helical" evidence="14">
    <location>
        <begin position="53"/>
        <end position="70"/>
    </location>
</feature>
<evidence type="ECO:0000256" key="13">
    <source>
        <dbReference type="PIRNR" id="PIRNR016636"/>
    </source>
</evidence>
<dbReference type="InterPro" id="IPR051085">
    <property type="entry name" value="MB_O-acyltransferase"/>
</dbReference>
<comment type="subcellular location">
    <subcellularLocation>
        <location evidence="1">Cell membrane</location>
        <topology evidence="1">Multi-pass membrane protein</topology>
    </subcellularLocation>
</comment>
<feature type="transmembrane region" description="Helical" evidence="14">
    <location>
        <begin position="6"/>
        <end position="24"/>
    </location>
</feature>
<dbReference type="PANTHER" id="PTHR13285">
    <property type="entry name" value="ACYLTRANSFERASE"/>
    <property type="match status" value="1"/>
</dbReference>
<feature type="transmembrane region" description="Helical" evidence="14">
    <location>
        <begin position="476"/>
        <end position="494"/>
    </location>
</feature>
<dbReference type="InterPro" id="IPR028362">
    <property type="entry name" value="AlgI"/>
</dbReference>
<evidence type="ECO:0000313" key="15">
    <source>
        <dbReference type="EMBL" id="ABS64678.1"/>
    </source>
</evidence>
<dbReference type="GO" id="GO:0005886">
    <property type="term" value="C:plasma membrane"/>
    <property type="evidence" value="ECO:0007669"/>
    <property type="project" value="UniProtKB-SubCell"/>
</dbReference>
<reference evidence="15 16" key="1">
    <citation type="journal article" date="2011" name="Stand. Genomic Sci.">
        <title>Complete genome sequence of Parvibaculum lavamentivorans type strain (DS-1(T)).</title>
        <authorList>
            <person name="Schleheck D."/>
            <person name="Weiss M."/>
            <person name="Pitluck S."/>
            <person name="Bruce D."/>
            <person name="Land M.L."/>
            <person name="Han S."/>
            <person name="Saunders E."/>
            <person name="Tapia R."/>
            <person name="Detter C."/>
            <person name="Brettin T."/>
            <person name="Han J."/>
            <person name="Woyke T."/>
            <person name="Goodwin L."/>
            <person name="Pennacchio L."/>
            <person name="Nolan M."/>
            <person name="Cook A.M."/>
            <person name="Kjelleberg S."/>
            <person name="Thomas T."/>
        </authorList>
    </citation>
    <scope>NUCLEOTIDE SEQUENCE [LARGE SCALE GENOMIC DNA]</scope>
    <source>
        <strain evidence="16">DS-1 / DSM 13023 / NCIMB 13966</strain>
    </source>
</reference>
<dbReference type="EMBL" id="CP000774">
    <property type="protein sequence ID" value="ABS64678.1"/>
    <property type="molecule type" value="Genomic_DNA"/>
</dbReference>
<keyword evidence="7 14" id="KW-0812">Transmembrane</keyword>
<dbReference type="PIRSF" id="PIRSF016636">
    <property type="entry name" value="AlgI_DltB"/>
    <property type="match status" value="1"/>
</dbReference>
<accession>A7HXP5</accession>
<protein>
    <recommendedName>
        <fullName evidence="4">Probable alginate O-acetylase AlgI</fullName>
    </recommendedName>
    <alternativeName>
        <fullName evidence="12">Alginate biosynthesis protein AlgI</fullName>
    </alternativeName>
</protein>
<keyword evidence="5 13" id="KW-1003">Cell membrane</keyword>
<sequence>MLFNSPIFLFGFLPLTALLCFLIRAYMGREASLGFLVLASLFFYGWWNPVYLPLLIGLAIFNFLMAKAIMTERLKPGGGTATVLTAFGVTVDLASLGFFKYTDFLIGTSNAVLDTDFPLQHIVLPLAISFFTFQKIAYLVDARRGEVEPHSFLEYCFFVMFFPQLIAGPIVHHKEIFSQTKKARGFAFDRMNIAIGLTIFFIGLFKKVVLADNIAPVATAVFNSAAAGNEIGFFDAWEGMLAYTFQLYFDFSGYSDMAIGAARIFGIKLPLNFHSPYQAVSITDFWRRWHMTLSRFLRDYLYISLGGNRRGKVRRYLNLFITMALGGLWHGPAWTFMLWGAAHGLMLIVNHGWNALPRKPINTWWSRGIARALTFLCVALAWVLFRAADLDAATAIYSGLVTFPFEFTAERVIENIAWLAFWMGIVWFWPNTQQWLAMVRPAFNYKWADRRADPLLLPIDGTRFARLALWRPSKRVAIAVGLMTAASFLSLQRISEFLYFQF</sequence>
<feature type="transmembrane region" description="Helical" evidence="14">
    <location>
        <begin position="152"/>
        <end position="171"/>
    </location>
</feature>
<evidence type="ECO:0000256" key="11">
    <source>
        <dbReference type="ARBA" id="ARBA00023315"/>
    </source>
</evidence>
<feature type="transmembrane region" description="Helical" evidence="14">
    <location>
        <begin position="82"/>
        <end position="102"/>
    </location>
</feature>
<evidence type="ECO:0000256" key="7">
    <source>
        <dbReference type="ARBA" id="ARBA00022692"/>
    </source>
</evidence>
<keyword evidence="6 13" id="KW-0808">Transferase</keyword>
<evidence type="ECO:0000256" key="4">
    <source>
        <dbReference type="ARBA" id="ARBA00016084"/>
    </source>
</evidence>
<evidence type="ECO:0000256" key="9">
    <source>
        <dbReference type="ARBA" id="ARBA00022989"/>
    </source>
</evidence>
<comment type="pathway">
    <text evidence="2">Glycan biosynthesis; alginate biosynthesis.</text>
</comment>
<keyword evidence="9 14" id="KW-1133">Transmembrane helix</keyword>